<sequence>MAMSLSASDYGAFMEKFTLLPHSSSHHPPLASLTFAVKDIFDVEGHVTGFGNPDWARTHSAASATAPAVLSMLEAGATCVGKTVMDEMAYSINGENVHYGTPRNPCAADRVPGGSSSGSAVAVGATLADFSLGTDTGGSVRVPASYCGIYGFRPSHGLVSTSGVTPMAQSFDTVGWFARDPVILKKVGKVLLQLQDDHNASKVDQLIVAEDCFDLVNIPPHQLKDVLTTSVEKLYGSQIIRYTNLGDFIESKLPNLKIFMNTTSGSKKDNIPSLAALSTAMRLLQRHEFKNNHGQWVESVKPSLGPGLSERVWEAVRSTDENIGVCRSLRGELRAALDDLLGDSGILAIPTVPGPPPELQTDPTTLESFRAKAFSLLSISGVSGLCQVSIPLGTYEDLPVAVSLVTKHGSDGFLLSFVETLHKSLKEESILS</sequence>
<dbReference type="InterPro" id="IPR020556">
    <property type="entry name" value="Amidase_CS"/>
</dbReference>
<keyword evidence="4" id="KW-1185">Reference proteome</keyword>
<evidence type="ECO:0000313" key="3">
    <source>
        <dbReference type="EMBL" id="KAL1542422.1"/>
    </source>
</evidence>
<dbReference type="PROSITE" id="PS00571">
    <property type="entry name" value="AMIDASES"/>
    <property type="match status" value="1"/>
</dbReference>
<evidence type="ECO:0000256" key="1">
    <source>
        <dbReference type="ARBA" id="ARBA00009199"/>
    </source>
</evidence>
<dbReference type="PANTHER" id="PTHR46310:SF7">
    <property type="entry name" value="AMIDASE 1"/>
    <property type="match status" value="1"/>
</dbReference>
<keyword evidence="3" id="KW-0378">Hydrolase</keyword>
<gene>
    <name evidence="3" type="primary">AMI1</name>
    <name evidence="3" type="ORF">AAHA92_26521</name>
</gene>
<name>A0ABD1GE65_SALDI</name>
<organism evidence="3 4">
    <name type="scientific">Salvia divinorum</name>
    <name type="common">Maria pastora</name>
    <name type="synonym">Diviner's sage</name>
    <dbReference type="NCBI Taxonomy" id="28513"/>
    <lineage>
        <taxon>Eukaryota</taxon>
        <taxon>Viridiplantae</taxon>
        <taxon>Streptophyta</taxon>
        <taxon>Embryophyta</taxon>
        <taxon>Tracheophyta</taxon>
        <taxon>Spermatophyta</taxon>
        <taxon>Magnoliopsida</taxon>
        <taxon>eudicotyledons</taxon>
        <taxon>Gunneridae</taxon>
        <taxon>Pentapetalae</taxon>
        <taxon>asterids</taxon>
        <taxon>lamiids</taxon>
        <taxon>Lamiales</taxon>
        <taxon>Lamiaceae</taxon>
        <taxon>Nepetoideae</taxon>
        <taxon>Mentheae</taxon>
        <taxon>Salviinae</taxon>
        <taxon>Salvia</taxon>
        <taxon>Salvia subgen. Calosphace</taxon>
    </lineage>
</organism>
<dbReference type="Gene3D" id="3.90.1300.10">
    <property type="entry name" value="Amidase signature (AS) domain"/>
    <property type="match status" value="1"/>
</dbReference>
<dbReference type="EC" id="3.5.1.4" evidence="3"/>
<dbReference type="InterPro" id="IPR023631">
    <property type="entry name" value="Amidase_dom"/>
</dbReference>
<comment type="similarity">
    <text evidence="1">Belongs to the amidase family.</text>
</comment>
<reference evidence="3 4" key="1">
    <citation type="submission" date="2024-06" db="EMBL/GenBank/DDBJ databases">
        <title>A chromosome level genome sequence of Diviner's sage (Salvia divinorum).</title>
        <authorList>
            <person name="Ford S.A."/>
            <person name="Ro D.-K."/>
            <person name="Ness R.W."/>
            <person name="Phillips M.A."/>
        </authorList>
    </citation>
    <scope>NUCLEOTIDE SEQUENCE [LARGE SCALE GENOMIC DNA]</scope>
    <source>
        <strain evidence="3">SAF-2024a</strain>
        <tissue evidence="3">Leaf</tissue>
    </source>
</reference>
<comment type="caution">
    <text evidence="3">The sequence shown here is derived from an EMBL/GenBank/DDBJ whole genome shotgun (WGS) entry which is preliminary data.</text>
</comment>
<dbReference type="GO" id="GO:0004040">
    <property type="term" value="F:amidase activity"/>
    <property type="evidence" value="ECO:0007669"/>
    <property type="project" value="UniProtKB-EC"/>
</dbReference>
<accession>A0ABD1GE65</accession>
<dbReference type="InterPro" id="IPR036928">
    <property type="entry name" value="AS_sf"/>
</dbReference>
<dbReference type="NCBIfam" id="NF006169">
    <property type="entry name" value="PRK08310.1"/>
    <property type="match status" value="1"/>
</dbReference>
<proteinExistence type="inferred from homology"/>
<evidence type="ECO:0000313" key="4">
    <source>
        <dbReference type="Proteomes" id="UP001567538"/>
    </source>
</evidence>
<dbReference type="AlphaFoldDB" id="A0ABD1GE65"/>
<evidence type="ECO:0000259" key="2">
    <source>
        <dbReference type="Pfam" id="PF01425"/>
    </source>
</evidence>
<protein>
    <submittedName>
        <fullName evidence="3">Amidase 1</fullName>
        <ecNumber evidence="3">3.5.1.4</ecNumber>
    </submittedName>
</protein>
<dbReference type="PANTHER" id="PTHR46310">
    <property type="entry name" value="AMIDASE 1"/>
    <property type="match status" value="1"/>
</dbReference>
<dbReference type="EMBL" id="JBEAFC010000009">
    <property type="protein sequence ID" value="KAL1542422.1"/>
    <property type="molecule type" value="Genomic_DNA"/>
</dbReference>
<dbReference type="Proteomes" id="UP001567538">
    <property type="component" value="Unassembled WGS sequence"/>
</dbReference>
<dbReference type="Pfam" id="PF01425">
    <property type="entry name" value="Amidase"/>
    <property type="match status" value="1"/>
</dbReference>
<dbReference type="FunFam" id="3.90.1300.10:FF:000004">
    <property type="entry name" value="Outer envelope protein 64, mitochondrial"/>
    <property type="match status" value="1"/>
</dbReference>
<feature type="domain" description="Amidase" evidence="2">
    <location>
        <begin position="25"/>
        <end position="180"/>
    </location>
</feature>
<dbReference type="SUPFAM" id="SSF75304">
    <property type="entry name" value="Amidase signature (AS) enzymes"/>
    <property type="match status" value="1"/>
</dbReference>